<gene>
    <name evidence="1" type="ORF">AVDCRST_MAG19-3639</name>
</gene>
<organism evidence="1">
    <name type="scientific">uncultured Thermomicrobiales bacterium</name>
    <dbReference type="NCBI Taxonomy" id="1645740"/>
    <lineage>
        <taxon>Bacteria</taxon>
        <taxon>Pseudomonadati</taxon>
        <taxon>Thermomicrobiota</taxon>
        <taxon>Thermomicrobia</taxon>
        <taxon>Thermomicrobiales</taxon>
        <taxon>environmental samples</taxon>
    </lineage>
</organism>
<evidence type="ECO:0000313" key="1">
    <source>
        <dbReference type="EMBL" id="CAA9578407.1"/>
    </source>
</evidence>
<reference evidence="1" key="1">
    <citation type="submission" date="2020-02" db="EMBL/GenBank/DDBJ databases">
        <authorList>
            <person name="Meier V. D."/>
        </authorList>
    </citation>
    <scope>NUCLEOTIDE SEQUENCE</scope>
    <source>
        <strain evidence="1">AVDCRST_MAG19</strain>
    </source>
</reference>
<accession>A0A6J4VGQ5</accession>
<proteinExistence type="predicted"/>
<dbReference type="EMBL" id="CADCWL010000203">
    <property type="protein sequence ID" value="CAA9578407.1"/>
    <property type="molecule type" value="Genomic_DNA"/>
</dbReference>
<protein>
    <recommendedName>
        <fullName evidence="2">DUF5655 domain-containing protein</fullName>
    </recommendedName>
</protein>
<dbReference type="AlphaFoldDB" id="A0A6J4VGQ5"/>
<evidence type="ECO:0008006" key="2">
    <source>
        <dbReference type="Google" id="ProtNLM"/>
    </source>
</evidence>
<sequence>MATIDRAPSEQQPILRRLVDFCLALERDGFARLVTYHGTANNWTLHPRLPADGVSLVTIYNDRGTASLSFHRSVFERRAPATLPRIERLAAPTRVGQGTNTRAITEELLHGLTAAYQEAATGVVSNGSSGAV</sequence>
<name>A0A6J4VGQ5_9BACT</name>